<dbReference type="AlphaFoldDB" id="A0A7Y4P8Q7"/>
<dbReference type="HAMAP" id="MF_01148">
    <property type="entry name" value="Lnt"/>
    <property type="match status" value="1"/>
</dbReference>
<reference evidence="9 10" key="4">
    <citation type="journal article" date="2020" name="PLoS ONE">
        <title>Taxonomic classification of strain PO100/5 shows a broader geographic distribution and genetic markers of the recently described Corynebacterium silvaticum.</title>
        <authorList>
            <person name="Viana M.V.C."/>
            <person name="Profeta R."/>
            <person name="da Silva A.L."/>
            <person name="Hurtado R."/>
            <person name="Cerqueira J.C."/>
            <person name="Ribeiro B.F.S."/>
            <person name="Almeida M.O."/>
            <person name="Morais-Rodrigues F."/>
            <person name="Soares S.C."/>
            <person name="Oliveira M."/>
            <person name="Tavares L."/>
            <person name="Figueiredo H."/>
            <person name="Wattam A.R."/>
            <person name="Barh D."/>
            <person name="Ghosh P."/>
            <person name="Silva A."/>
            <person name="Azevedo V."/>
        </authorList>
    </citation>
    <scope>NUCLEOTIDE SEQUENCE [LARGE SCALE GENOMIC DNA]</scope>
    <source>
        <strain evidence="9 10">PO100/5</strain>
    </source>
</reference>
<gene>
    <name evidence="8 9" type="primary">lnt</name>
    <name evidence="9" type="ORF">CBE74_06155</name>
</gene>
<dbReference type="Proteomes" id="UP000195652">
    <property type="component" value="Chromosome"/>
</dbReference>
<evidence type="ECO:0000256" key="2">
    <source>
        <dbReference type="ARBA" id="ARBA00022475"/>
    </source>
</evidence>
<dbReference type="GO" id="GO:0005886">
    <property type="term" value="C:plasma membrane"/>
    <property type="evidence" value="ECO:0007669"/>
    <property type="project" value="UniProtKB-SubCell"/>
</dbReference>
<dbReference type="GO" id="GO:0016410">
    <property type="term" value="F:N-acyltransferase activity"/>
    <property type="evidence" value="ECO:0007669"/>
    <property type="project" value="UniProtKB-UniRule"/>
</dbReference>
<evidence type="ECO:0000256" key="3">
    <source>
        <dbReference type="ARBA" id="ARBA00022679"/>
    </source>
</evidence>
<dbReference type="EMBL" id="CP021417">
    <property type="protein sequence ID" value="ARU46136.1"/>
    <property type="molecule type" value="Genomic_DNA"/>
</dbReference>
<comment type="pathway">
    <text evidence="8">Protein modification; lipoprotein biosynthesis (N-acyl transfer).</text>
</comment>
<dbReference type="Gene3D" id="3.60.110.10">
    <property type="entry name" value="Carbon-nitrogen hydrolase"/>
    <property type="match status" value="1"/>
</dbReference>
<comment type="subcellular location">
    <subcellularLocation>
        <location evidence="1 8">Cell membrane</location>
        <topology evidence="1 8">Multi-pass membrane protein</topology>
    </subcellularLocation>
</comment>
<feature type="transmembrane region" description="Helical" evidence="8">
    <location>
        <begin position="190"/>
        <end position="207"/>
    </location>
</feature>
<protein>
    <recommendedName>
        <fullName evidence="8">Apolipoprotein N-acyltransferase</fullName>
        <shortName evidence="8">ALP N-acyltransferase</shortName>
        <ecNumber evidence="8">2.3.1.269</ecNumber>
    </recommendedName>
</protein>
<proteinExistence type="inferred from homology"/>
<dbReference type="InterPro" id="IPR004563">
    <property type="entry name" value="Apolipo_AcylTrfase"/>
</dbReference>
<dbReference type="KEGG" id="csil:CBE74_06155"/>
<dbReference type="RefSeq" id="WP_087453953.1">
    <property type="nucleotide sequence ID" value="NZ_CP021417.2"/>
</dbReference>
<accession>A0A7Y4P8Q7</accession>
<dbReference type="EC" id="2.3.1.269" evidence="8"/>
<keyword evidence="3 8" id="KW-0808">Transferase</keyword>
<dbReference type="PANTHER" id="PTHR38686:SF1">
    <property type="entry name" value="APOLIPOPROTEIN N-ACYLTRANSFERASE"/>
    <property type="match status" value="1"/>
</dbReference>
<dbReference type="Pfam" id="PF20154">
    <property type="entry name" value="LNT_N"/>
    <property type="match status" value="1"/>
</dbReference>
<feature type="transmembrane region" description="Helical" evidence="8">
    <location>
        <begin position="87"/>
        <end position="109"/>
    </location>
</feature>
<evidence type="ECO:0000256" key="7">
    <source>
        <dbReference type="ARBA" id="ARBA00023315"/>
    </source>
</evidence>
<dbReference type="NCBIfam" id="TIGR00546">
    <property type="entry name" value="lnt"/>
    <property type="match status" value="1"/>
</dbReference>
<evidence type="ECO:0000256" key="4">
    <source>
        <dbReference type="ARBA" id="ARBA00022692"/>
    </source>
</evidence>
<keyword evidence="7 8" id="KW-0012">Acyltransferase</keyword>
<dbReference type="CDD" id="cd07571">
    <property type="entry name" value="ALP_N-acyl_transferase"/>
    <property type="match status" value="1"/>
</dbReference>
<keyword evidence="2 8" id="KW-1003">Cell membrane</keyword>
<evidence type="ECO:0000313" key="10">
    <source>
        <dbReference type="Proteomes" id="UP000195652"/>
    </source>
</evidence>
<dbReference type="SUPFAM" id="SSF56317">
    <property type="entry name" value="Carbon-nitrogen hydrolase"/>
    <property type="match status" value="1"/>
</dbReference>
<keyword evidence="6 8" id="KW-0472">Membrane</keyword>
<evidence type="ECO:0000256" key="8">
    <source>
        <dbReference type="HAMAP-Rule" id="MF_01148"/>
    </source>
</evidence>
<keyword evidence="10" id="KW-1185">Reference proteome</keyword>
<dbReference type="Pfam" id="PF00795">
    <property type="entry name" value="CN_hydrolase"/>
    <property type="match status" value="1"/>
</dbReference>
<feature type="transmembrane region" description="Helical" evidence="8">
    <location>
        <begin position="64"/>
        <end position="81"/>
    </location>
</feature>
<evidence type="ECO:0000256" key="6">
    <source>
        <dbReference type="ARBA" id="ARBA00023136"/>
    </source>
</evidence>
<dbReference type="GO" id="GO:0042158">
    <property type="term" value="P:lipoprotein biosynthetic process"/>
    <property type="evidence" value="ECO:0007669"/>
    <property type="project" value="UniProtKB-UniRule"/>
</dbReference>
<dbReference type="InterPro" id="IPR045378">
    <property type="entry name" value="LNT_N"/>
</dbReference>
<evidence type="ECO:0000256" key="5">
    <source>
        <dbReference type="ARBA" id="ARBA00022989"/>
    </source>
</evidence>
<name>A0A7Y4P8Q7_9CORY</name>
<comment type="function">
    <text evidence="8">Catalyzes the phospholipid dependent N-acylation of the N-terminal cysteine of apolipoprotein, the last step in lipoprotein maturation.</text>
</comment>
<dbReference type="PROSITE" id="PS50263">
    <property type="entry name" value="CN_HYDROLASE"/>
    <property type="match status" value="1"/>
</dbReference>
<feature type="transmembrane region" description="Helical" evidence="8">
    <location>
        <begin position="116"/>
        <end position="137"/>
    </location>
</feature>
<comment type="catalytic activity">
    <reaction evidence="8">
        <text>N-terminal S-1,2-diacyl-sn-glyceryl-L-cysteinyl-[lipoprotein] + a glycerophospholipid = N-acyl-S-1,2-diacyl-sn-glyceryl-L-cysteinyl-[lipoprotein] + a 2-acyl-sn-glycero-3-phospholipid + H(+)</text>
        <dbReference type="Rhea" id="RHEA:48228"/>
        <dbReference type="Rhea" id="RHEA-COMP:14681"/>
        <dbReference type="Rhea" id="RHEA-COMP:14684"/>
        <dbReference type="ChEBI" id="CHEBI:15378"/>
        <dbReference type="ChEBI" id="CHEBI:136912"/>
        <dbReference type="ChEBI" id="CHEBI:140656"/>
        <dbReference type="ChEBI" id="CHEBI:140657"/>
        <dbReference type="ChEBI" id="CHEBI:140660"/>
        <dbReference type="EC" id="2.3.1.269"/>
    </reaction>
</comment>
<dbReference type="InterPro" id="IPR036526">
    <property type="entry name" value="C-N_Hydrolase_sf"/>
</dbReference>
<reference evidence="9 10" key="1">
    <citation type="journal article" date="2014" name="BMC Vet. Res.">
        <title>First report of Corynebacterium pseudotuberculosis from caseous lymphadenitis lesions in Black Alentejano pig (Sus scrofa domesticus).</title>
        <authorList>
            <person name="Oliveira M."/>
            <person name="Barroco C."/>
            <person name="Mottola C."/>
            <person name="Santos R."/>
            <person name="Lemsaddek A."/>
            <person name="Tavares L."/>
            <person name="Semedo-Lemsaddek T."/>
        </authorList>
    </citation>
    <scope>NUCLEOTIDE SEQUENCE [LARGE SCALE GENOMIC DNA]</scope>
    <source>
        <strain evidence="9 10">PO100/5</strain>
    </source>
</reference>
<dbReference type="UniPathway" id="UPA00666"/>
<keyword evidence="4 8" id="KW-0812">Transmembrane</keyword>
<feature type="transmembrane region" description="Helical" evidence="8">
    <location>
        <begin position="157"/>
        <end position="178"/>
    </location>
</feature>
<organism evidence="9 10">
    <name type="scientific">Corynebacterium silvaticum</name>
    <dbReference type="NCBI Taxonomy" id="2320431"/>
    <lineage>
        <taxon>Bacteria</taxon>
        <taxon>Bacillati</taxon>
        <taxon>Actinomycetota</taxon>
        <taxon>Actinomycetes</taxon>
        <taxon>Mycobacteriales</taxon>
        <taxon>Corynebacteriaceae</taxon>
        <taxon>Corynebacterium</taxon>
    </lineage>
</organism>
<sequence>MSLSSHAMRSLLIRSAIAAIAGLSVYASYAPLGWFFAAPIGIALLCGALAPWKGNHPSGKTGALLGFTYSVTLFLLLLPWIGEFVGAMPYIALSTFLSLYSIPLGIVGVRLLQHRLGWVWFPFLIVAVEWARSNFPFGGFAWVRTAWGQIDGPLAEVASWGGPALVSLLTAVMGAALWQFVINAAYRRQTASIMVAVLLVAGVATLTNGRAHEQGTVKVAAIQGNVPRLGLDFNAQRRAVLANHVRETEKLSEQPDLVIWPENSSDVSPLSDQQAGQLVSQAVAHAQAPILVGTITKDAVGHRNSMVVFDPQTGIGETHNKKYLQPFGEYMPWRDFFRKLSPLVDLAGDFKPGDGNGVVHMTAATTGQNIAVGIATCYEVAFDKAGRDAVAAGAQILTAPTNNATFGFTDMTYQQLAMSRMRAIEFDRAVVVAATSGVSALVKPDGSVISQTKIFQSATLEDALPLRDTLTFSARYGTYIEYALVIIGTMCALWSLFFQSTSTGRGTSRKLKPRTAKR</sequence>
<feature type="transmembrane region" description="Helical" evidence="8">
    <location>
        <begin position="35"/>
        <end position="52"/>
    </location>
</feature>
<dbReference type="GeneID" id="75007832"/>
<reference evidence="9 10" key="2">
    <citation type="journal article" date="2020" name="Antonie Van Leeuwenhoek">
        <title>Phylogenomic characterisation of a novel corynebacterial species pathogenic to animals.</title>
        <authorList>
            <person name="Moller J."/>
            <person name="Musella L."/>
            <person name="Melnikov V."/>
            <person name="Geissdorfer W."/>
            <person name="Burkovski A."/>
            <person name="Sangal V."/>
        </authorList>
    </citation>
    <scope>NUCLEOTIDE SEQUENCE [LARGE SCALE GENOMIC DNA]</scope>
    <source>
        <strain evidence="9 10">PO100/5</strain>
    </source>
</reference>
<dbReference type="InterPro" id="IPR003010">
    <property type="entry name" value="C-N_Hydrolase"/>
</dbReference>
<evidence type="ECO:0000313" key="9">
    <source>
        <dbReference type="EMBL" id="ARU46136.1"/>
    </source>
</evidence>
<comment type="similarity">
    <text evidence="8">Belongs to the CN hydrolase family. Apolipoprotein N-acyltransferase subfamily.</text>
</comment>
<dbReference type="PANTHER" id="PTHR38686">
    <property type="entry name" value="APOLIPOPROTEIN N-ACYLTRANSFERASE"/>
    <property type="match status" value="1"/>
</dbReference>
<feature type="transmembrane region" description="Helical" evidence="8">
    <location>
        <begin position="479"/>
        <end position="498"/>
    </location>
</feature>
<keyword evidence="5 8" id="KW-1133">Transmembrane helix</keyword>
<reference evidence="9 10" key="3">
    <citation type="journal article" date="2020" name="Int. J. Syst. Evol. Microbiol.">
        <title>Corynebacterium silvaticum sp. nov., a unique group of NTTB corynebacteria in wild boar and roe deer.</title>
        <authorList>
            <person name="Dangel A."/>
            <person name="Berger A."/>
            <person name="Rau J."/>
            <person name="Eisenberg T."/>
            <person name="Kampfer P."/>
            <person name="Margos G."/>
            <person name="Contzen M."/>
            <person name="Busse H.J."/>
            <person name="Konrad R."/>
            <person name="Peters M."/>
            <person name="Sting R."/>
            <person name="Sing A."/>
        </authorList>
    </citation>
    <scope>NUCLEOTIDE SEQUENCE [LARGE SCALE GENOMIC DNA]</scope>
    <source>
        <strain evidence="9 10">PO100/5</strain>
    </source>
</reference>
<feature type="transmembrane region" description="Helical" evidence="8">
    <location>
        <begin position="12"/>
        <end position="29"/>
    </location>
</feature>
<evidence type="ECO:0000256" key="1">
    <source>
        <dbReference type="ARBA" id="ARBA00004651"/>
    </source>
</evidence>